<dbReference type="Proteomes" id="UP000188268">
    <property type="component" value="Unassembled WGS sequence"/>
</dbReference>
<comment type="caution">
    <text evidence="1">The sequence shown here is derived from an EMBL/GenBank/DDBJ whole genome shotgun (WGS) entry which is preliminary data.</text>
</comment>
<keyword evidence="2" id="KW-1185">Reference proteome</keyword>
<name>A0A1R3HFY0_COCAP</name>
<reference evidence="1 2" key="1">
    <citation type="submission" date="2013-09" db="EMBL/GenBank/DDBJ databases">
        <title>Corchorus capsularis genome sequencing.</title>
        <authorList>
            <person name="Alam M."/>
            <person name="Haque M.S."/>
            <person name="Islam M.S."/>
            <person name="Emdad E.M."/>
            <person name="Islam M.M."/>
            <person name="Ahmed B."/>
            <person name="Halim A."/>
            <person name="Hossen Q.M.M."/>
            <person name="Hossain M.Z."/>
            <person name="Ahmed R."/>
            <person name="Khan M.M."/>
            <person name="Islam R."/>
            <person name="Rashid M.M."/>
            <person name="Khan S.A."/>
            <person name="Rahman M.S."/>
            <person name="Alam M."/>
        </authorList>
    </citation>
    <scope>NUCLEOTIDE SEQUENCE [LARGE SCALE GENOMIC DNA]</scope>
    <source>
        <strain evidence="2">cv. CVL-1</strain>
        <tissue evidence="1">Whole seedling</tissue>
    </source>
</reference>
<dbReference type="Gramene" id="OMO69277">
    <property type="protein sequence ID" value="OMO69277"/>
    <property type="gene ID" value="CCACVL1_19571"/>
</dbReference>
<proteinExistence type="predicted"/>
<organism evidence="1 2">
    <name type="scientific">Corchorus capsularis</name>
    <name type="common">Jute</name>
    <dbReference type="NCBI Taxonomy" id="210143"/>
    <lineage>
        <taxon>Eukaryota</taxon>
        <taxon>Viridiplantae</taxon>
        <taxon>Streptophyta</taxon>
        <taxon>Embryophyta</taxon>
        <taxon>Tracheophyta</taxon>
        <taxon>Spermatophyta</taxon>
        <taxon>Magnoliopsida</taxon>
        <taxon>eudicotyledons</taxon>
        <taxon>Gunneridae</taxon>
        <taxon>Pentapetalae</taxon>
        <taxon>rosids</taxon>
        <taxon>malvids</taxon>
        <taxon>Malvales</taxon>
        <taxon>Malvaceae</taxon>
        <taxon>Grewioideae</taxon>
        <taxon>Apeibeae</taxon>
        <taxon>Corchorus</taxon>
    </lineage>
</organism>
<evidence type="ECO:0000313" key="2">
    <source>
        <dbReference type="Proteomes" id="UP000188268"/>
    </source>
</evidence>
<evidence type="ECO:0000313" key="1">
    <source>
        <dbReference type="EMBL" id="OMO69277.1"/>
    </source>
</evidence>
<dbReference type="EMBL" id="AWWV01012060">
    <property type="protein sequence ID" value="OMO69277.1"/>
    <property type="molecule type" value="Genomic_DNA"/>
</dbReference>
<sequence>MKATKRKYFYSNCSGQENWTSEGCSDEIIVHGPVIQ</sequence>
<accession>A0A1R3HFY0</accession>
<protein>
    <submittedName>
        <fullName evidence="1">Uncharacterized protein</fullName>
    </submittedName>
</protein>
<gene>
    <name evidence="1" type="ORF">CCACVL1_19571</name>
</gene>
<dbReference type="AlphaFoldDB" id="A0A1R3HFY0"/>